<gene>
    <name evidence="2" type="ORF">Tcan_15144</name>
</gene>
<evidence type="ECO:0000313" key="3">
    <source>
        <dbReference type="Proteomes" id="UP000031036"/>
    </source>
</evidence>
<dbReference type="OrthoDB" id="5775240at2759"/>
<protein>
    <submittedName>
        <fullName evidence="2">Uncharacterized protein</fullName>
    </submittedName>
</protein>
<dbReference type="Proteomes" id="UP000031036">
    <property type="component" value="Unassembled WGS sequence"/>
</dbReference>
<accession>A0A0B2V803</accession>
<dbReference type="SUPFAM" id="SSF63707">
    <property type="entry name" value="Ganglioside M2 (gm2) activator"/>
    <property type="match status" value="1"/>
</dbReference>
<evidence type="ECO:0000256" key="1">
    <source>
        <dbReference type="ARBA" id="ARBA00022729"/>
    </source>
</evidence>
<reference evidence="2 3" key="1">
    <citation type="submission" date="2014-11" db="EMBL/GenBank/DDBJ databases">
        <title>Genetic blueprint of the zoonotic pathogen Toxocara canis.</title>
        <authorList>
            <person name="Zhu X.-Q."/>
            <person name="Korhonen P.K."/>
            <person name="Cai H."/>
            <person name="Young N.D."/>
            <person name="Nejsum P."/>
            <person name="von Samson-Himmelstjerna G."/>
            <person name="Boag P.R."/>
            <person name="Tan P."/>
            <person name="Li Q."/>
            <person name="Min J."/>
            <person name="Yang Y."/>
            <person name="Wang X."/>
            <person name="Fang X."/>
            <person name="Hall R.S."/>
            <person name="Hofmann A."/>
            <person name="Sternberg P.W."/>
            <person name="Jex A.R."/>
            <person name="Gasser R.B."/>
        </authorList>
    </citation>
    <scope>NUCLEOTIDE SEQUENCE [LARGE SCALE GENOMIC DNA]</scope>
    <source>
        <strain evidence="2">PN_DK_2014</strain>
    </source>
</reference>
<name>A0A0B2V803_TOXCA</name>
<dbReference type="PANTHER" id="PTHR37976:SF1">
    <property type="entry name" value="PROTEIN CBG16926"/>
    <property type="match status" value="1"/>
</dbReference>
<dbReference type="AlphaFoldDB" id="A0A0B2V803"/>
<keyword evidence="1" id="KW-0732">Signal</keyword>
<dbReference type="OMA" id="GCHKLYG"/>
<proteinExistence type="predicted"/>
<organism evidence="2 3">
    <name type="scientific">Toxocara canis</name>
    <name type="common">Canine roundworm</name>
    <dbReference type="NCBI Taxonomy" id="6265"/>
    <lineage>
        <taxon>Eukaryota</taxon>
        <taxon>Metazoa</taxon>
        <taxon>Ecdysozoa</taxon>
        <taxon>Nematoda</taxon>
        <taxon>Chromadorea</taxon>
        <taxon>Rhabditida</taxon>
        <taxon>Spirurina</taxon>
        <taxon>Ascaridomorpha</taxon>
        <taxon>Ascaridoidea</taxon>
        <taxon>Toxocaridae</taxon>
        <taxon>Toxocara</taxon>
    </lineage>
</organism>
<dbReference type="InterPro" id="IPR036846">
    <property type="entry name" value="GM2-AP_sf"/>
</dbReference>
<dbReference type="EMBL" id="JPKZ01002259">
    <property type="protein sequence ID" value="KHN77639.1"/>
    <property type="molecule type" value="Genomic_DNA"/>
</dbReference>
<dbReference type="PANTHER" id="PTHR37976">
    <property type="entry name" value="PROTEIN CBG16927"/>
    <property type="match status" value="1"/>
</dbReference>
<comment type="caution">
    <text evidence="2">The sequence shown here is derived from an EMBL/GenBank/DDBJ whole genome shotgun (WGS) entry which is preliminary data.</text>
</comment>
<sequence length="268" mass="30285">MLLLIFFLTTLTNAQKIHLELLRHQSCPWNKETSSWNRKLLFEGGQRGHGAQLVEDPKMPGCYSIKGRAAVFEPIIDDLTIYITISTSGDTNIPPEPCRDADPDTGCGGVGSCAYCRPCESLSLRDNPVGAELLVAGRSIGCEVLKPGQYDEVLLHFCLPELSTLLQWQHISERTFHALLNATAKNQNEPAKLSIFATVYFFDRNIRPLLVSQRKLEMRLKEVRGVNMEESLDSRIYWSLPFNQLIHQQRTFVGCHKLYGTVTFSENK</sequence>
<evidence type="ECO:0000313" key="2">
    <source>
        <dbReference type="EMBL" id="KHN77639.1"/>
    </source>
</evidence>
<keyword evidence="3" id="KW-1185">Reference proteome</keyword>